<gene>
    <name evidence="2" type="ORF">HNP33_000286</name>
</gene>
<feature type="region of interest" description="Disordered" evidence="1">
    <location>
        <begin position="42"/>
        <end position="101"/>
    </location>
</feature>
<protein>
    <recommendedName>
        <fullName evidence="4">DUF4124 domain-containing protein</fullName>
    </recommendedName>
</protein>
<organism evidence="2 3">
    <name type="scientific">Comamonas odontotermitis</name>
    <dbReference type="NCBI Taxonomy" id="379895"/>
    <lineage>
        <taxon>Bacteria</taxon>
        <taxon>Pseudomonadati</taxon>
        <taxon>Pseudomonadota</taxon>
        <taxon>Betaproteobacteria</taxon>
        <taxon>Burkholderiales</taxon>
        <taxon>Comamonadaceae</taxon>
        <taxon>Comamonas</taxon>
    </lineage>
</organism>
<dbReference type="RefSeq" id="WP_184704490.1">
    <property type="nucleotide sequence ID" value="NZ_JACHKZ010000001.1"/>
</dbReference>
<dbReference type="EMBL" id="JACHKZ010000001">
    <property type="protein sequence ID" value="MBB6576238.1"/>
    <property type="molecule type" value="Genomic_DNA"/>
</dbReference>
<proteinExistence type="predicted"/>
<comment type="caution">
    <text evidence="2">The sequence shown here is derived from an EMBL/GenBank/DDBJ whole genome shotgun (WGS) entry which is preliminary data.</text>
</comment>
<evidence type="ECO:0000256" key="1">
    <source>
        <dbReference type="SAM" id="MobiDB-lite"/>
    </source>
</evidence>
<accession>A0ABR6RAR6</accession>
<sequence>MYIRRSHRILIGLAIALAVAAAVVAWRGPTVVNEAQDAASALLKKASNPPPPTAGEQRRSQARRTTDAHGKPSATPVQPRKCIQNGKTIYTDAPCPAGSEEQVVPENLSVVPGSAAR</sequence>
<evidence type="ECO:0000313" key="3">
    <source>
        <dbReference type="Proteomes" id="UP000562492"/>
    </source>
</evidence>
<keyword evidence="3" id="KW-1185">Reference proteome</keyword>
<feature type="compositionally biased region" description="Basic and acidic residues" evidence="1">
    <location>
        <begin position="56"/>
        <end position="70"/>
    </location>
</feature>
<evidence type="ECO:0000313" key="2">
    <source>
        <dbReference type="EMBL" id="MBB6576238.1"/>
    </source>
</evidence>
<reference evidence="2 3" key="1">
    <citation type="submission" date="2020-08" db="EMBL/GenBank/DDBJ databases">
        <title>Functional genomics of gut bacteria from endangered species of beetles.</title>
        <authorList>
            <person name="Carlos-Shanley C."/>
        </authorList>
    </citation>
    <scope>NUCLEOTIDE SEQUENCE [LARGE SCALE GENOMIC DNA]</scope>
    <source>
        <strain evidence="2 3">S00124</strain>
    </source>
</reference>
<name>A0ABR6RAR6_9BURK</name>
<dbReference type="Proteomes" id="UP000562492">
    <property type="component" value="Unassembled WGS sequence"/>
</dbReference>
<evidence type="ECO:0008006" key="4">
    <source>
        <dbReference type="Google" id="ProtNLM"/>
    </source>
</evidence>